<feature type="transmembrane region" description="Helical" evidence="30">
    <location>
        <begin position="368"/>
        <end position="389"/>
    </location>
</feature>
<dbReference type="SUPFAM" id="SSF161111">
    <property type="entry name" value="Cation efflux protein transmembrane domain-like"/>
    <property type="match status" value="1"/>
</dbReference>
<evidence type="ECO:0000256" key="3">
    <source>
        <dbReference type="ARBA" id="ARBA00004635"/>
    </source>
</evidence>
<feature type="region of interest" description="Disordered" evidence="29">
    <location>
        <begin position="395"/>
        <end position="416"/>
    </location>
</feature>
<dbReference type="GO" id="GO:0005765">
    <property type="term" value="C:lysosomal membrane"/>
    <property type="evidence" value="ECO:0007669"/>
    <property type="project" value="UniProtKB-SubCell"/>
</dbReference>
<dbReference type="FunFam" id="1.10.287.110:FF:000017">
    <property type="entry name" value="dnaJ homolog subfamily C member 5"/>
    <property type="match status" value="1"/>
</dbReference>
<evidence type="ECO:0000256" key="25">
    <source>
        <dbReference type="ARBA" id="ARBA00040652"/>
    </source>
</evidence>
<evidence type="ECO:0000256" key="13">
    <source>
        <dbReference type="ARBA" id="ARBA00022906"/>
    </source>
</evidence>
<dbReference type="NCBIfam" id="TIGR01297">
    <property type="entry name" value="CDF"/>
    <property type="match status" value="1"/>
</dbReference>
<evidence type="ECO:0000256" key="15">
    <source>
        <dbReference type="ARBA" id="ARBA00023018"/>
    </source>
</evidence>
<evidence type="ECO:0000259" key="31">
    <source>
        <dbReference type="PROSITE" id="PS50076"/>
    </source>
</evidence>
<dbReference type="GO" id="GO:0015297">
    <property type="term" value="F:antiporter activity"/>
    <property type="evidence" value="ECO:0007669"/>
    <property type="project" value="UniProtKB-KW"/>
</dbReference>
<feature type="region of interest" description="Disordered" evidence="29">
    <location>
        <begin position="212"/>
        <end position="236"/>
    </location>
</feature>
<keyword evidence="7" id="KW-0050">Antiport</keyword>
<keyword evidence="8" id="KW-0771">Synaptosome</keyword>
<dbReference type="SUPFAM" id="SSF160240">
    <property type="entry name" value="Cation efflux protein cytoplasmic domain-like"/>
    <property type="match status" value="1"/>
</dbReference>
<evidence type="ECO:0000256" key="6">
    <source>
        <dbReference type="ARBA" id="ARBA00022448"/>
    </source>
</evidence>
<dbReference type="InterPro" id="IPR018253">
    <property type="entry name" value="DnaJ_domain_CS"/>
</dbReference>
<evidence type="ECO:0000256" key="2">
    <source>
        <dbReference type="ARBA" id="ARBA00004155"/>
    </source>
</evidence>
<dbReference type="SUPFAM" id="SSF46565">
    <property type="entry name" value="Chaperone J-domain"/>
    <property type="match status" value="1"/>
</dbReference>
<comment type="similarity">
    <text evidence="5">Belongs to the cation diffusion facilitator (CDF) transporter (TC 2.A.4) family. SLC30A subfamily.</text>
</comment>
<dbReference type="GO" id="GO:0046872">
    <property type="term" value="F:metal ion binding"/>
    <property type="evidence" value="ECO:0007669"/>
    <property type="project" value="UniProtKB-KW"/>
</dbReference>
<dbReference type="GO" id="GO:0043005">
    <property type="term" value="C:neuron projection"/>
    <property type="evidence" value="ECO:0007669"/>
    <property type="project" value="UniProtKB-KW"/>
</dbReference>
<comment type="catalytic activity">
    <reaction evidence="28">
        <text>Zn(2+)(in) + 2 H(+)(out) = Zn(2+)(out) + 2 H(+)(in)</text>
        <dbReference type="Rhea" id="RHEA:72627"/>
        <dbReference type="ChEBI" id="CHEBI:15378"/>
        <dbReference type="ChEBI" id="CHEBI:29105"/>
    </reaction>
</comment>
<evidence type="ECO:0000256" key="10">
    <source>
        <dbReference type="ARBA" id="ARBA00022723"/>
    </source>
</evidence>
<evidence type="ECO:0000256" key="23">
    <source>
        <dbReference type="ARBA" id="ARBA00034102"/>
    </source>
</evidence>
<dbReference type="Pfam" id="PF01545">
    <property type="entry name" value="Cation_efflux"/>
    <property type="match status" value="1"/>
</dbReference>
<keyword evidence="17 30" id="KW-0472">Membrane</keyword>
<evidence type="ECO:0000313" key="32">
    <source>
        <dbReference type="EMBL" id="CAK6974081.1"/>
    </source>
</evidence>
<keyword evidence="16" id="KW-0406">Ion transport</keyword>
<evidence type="ECO:0000256" key="24">
    <source>
        <dbReference type="ARBA" id="ARBA00037129"/>
    </source>
</evidence>
<feature type="transmembrane region" description="Helical" evidence="30">
    <location>
        <begin position="337"/>
        <end position="356"/>
    </location>
</feature>
<accession>A0AAV1PQV4</accession>
<comment type="subcellular location">
    <subcellularLocation>
        <location evidence="4">Cytoplasmic vesicle</location>
        <location evidence="4">Secretory vesicle</location>
        <location evidence="4">Synaptic vesicle membrane</location>
        <topology evidence="4">Multi-pass membrane protein</topology>
    </subcellularLocation>
    <subcellularLocation>
        <location evidence="1">Late endosome membrane</location>
        <topology evidence="1">Multi-pass membrane protein</topology>
    </subcellularLocation>
    <subcellularLocation>
        <location evidence="2">Lysosome membrane</location>
        <topology evidence="2">Multi-pass membrane protein</topology>
    </subcellularLocation>
    <subcellularLocation>
        <location evidence="3">Membrane</location>
        <topology evidence="3">Lipid-anchor</topology>
    </subcellularLocation>
    <subcellularLocation>
        <location evidence="23">Synapse</location>
        <location evidence="23">Synaptosome</location>
    </subcellularLocation>
</comment>
<reference evidence="32 33" key="1">
    <citation type="submission" date="2024-01" db="EMBL/GenBank/DDBJ databases">
        <authorList>
            <person name="Alioto T."/>
            <person name="Alioto T."/>
            <person name="Gomez Garrido J."/>
        </authorList>
    </citation>
    <scope>NUCLEOTIDE SEQUENCE [LARGE SCALE GENOMIC DNA]</scope>
</reference>
<dbReference type="AlphaFoldDB" id="A0AAV1PQV4"/>
<evidence type="ECO:0000313" key="33">
    <source>
        <dbReference type="Proteomes" id="UP001314229"/>
    </source>
</evidence>
<sequence>MEDPNRSQRKMSTAGDSLYKMLGLEKGASQDEIKRAYRKLALRHHPDKNPDNPEAAEKFKEINNANSILSDETKRKIYDEYGSMGLYVSDQFGDDSVKYYFLMSKCWFKALVVCCSIFTCCCCLCCCCFCCGKCKAPEEEDFTYMNPDDLEAEIREQEEMRAGDRVIIIQPSPAAATDTSGAAVTSSGENVPIVTQPHATNGTSGPAVIALGEKLNSPSPEDRHSDSEVSEDASSVDGLWRPERLCQETDVMSKAEGDEKRLARRKLIVACVISLVFMTGEVIGGYAARSLAIMTDAAHLLTDFGSILISIFSLWISSRPRTHTMTFGWHRAEILGMLLSVVSIWAVTAVLVLSAIQRISDGDYDIDSQIMLITSGCAVGVNVLMVLILHQSGTSHGHSHGFPSNRLQSEKEHRHTHSHGNASVKAAFIHVVGDLLQSVGVLLSATIIHLWPEYKIADPICTFLFSVLVVVTTLPVTKDVFRILMEGTPQGINHSTVRELLLSVRGVVAAHSLNMWSLNMTHSLLSVHVVAEEDADLQIVLTKATKLLRSEFSFSGITIQVETDGPAAHSATTSQTEQ</sequence>
<evidence type="ECO:0000256" key="27">
    <source>
        <dbReference type="ARBA" id="ARBA00042216"/>
    </source>
</evidence>
<evidence type="ECO:0000256" key="1">
    <source>
        <dbReference type="ARBA" id="ARBA00004107"/>
    </source>
</evidence>
<dbReference type="SMART" id="SM00271">
    <property type="entry name" value="DnaJ"/>
    <property type="match status" value="1"/>
</dbReference>
<dbReference type="GO" id="GO:0005886">
    <property type="term" value="C:plasma membrane"/>
    <property type="evidence" value="ECO:0007669"/>
    <property type="project" value="TreeGrafter"/>
</dbReference>
<dbReference type="PROSITE" id="PS50076">
    <property type="entry name" value="DNAJ_2"/>
    <property type="match status" value="1"/>
</dbReference>
<evidence type="ECO:0000256" key="5">
    <source>
        <dbReference type="ARBA" id="ARBA00008873"/>
    </source>
</evidence>
<keyword evidence="33" id="KW-1185">Reference proteome</keyword>
<dbReference type="PROSITE" id="PS00636">
    <property type="entry name" value="DNAJ_1"/>
    <property type="match status" value="1"/>
</dbReference>
<keyword evidence="14 30" id="KW-1133">Transmembrane helix</keyword>
<keyword evidence="18" id="KW-0564">Palmitate</keyword>
<evidence type="ECO:0000256" key="14">
    <source>
        <dbReference type="ARBA" id="ARBA00022989"/>
    </source>
</evidence>
<evidence type="ECO:0000256" key="28">
    <source>
        <dbReference type="ARBA" id="ARBA00048349"/>
    </source>
</evidence>
<dbReference type="InterPro" id="IPR002524">
    <property type="entry name" value="Cation_efflux"/>
</dbReference>
<keyword evidence="10" id="KW-0479">Metal-binding</keyword>
<dbReference type="InterPro" id="IPR027470">
    <property type="entry name" value="Cation_efflux_CTD"/>
</dbReference>
<evidence type="ECO:0000256" key="29">
    <source>
        <dbReference type="SAM" id="MobiDB-lite"/>
    </source>
</evidence>
<comment type="function">
    <text evidence="24">Probable proton-coupled zinc ion antiporter mediating the import of zinc from cytoplasm into synaptic vesicles and participating to cellular zinc ion homeostasis in the brain.</text>
</comment>
<dbReference type="FunFam" id="1.20.1510.10:FF:000002">
    <property type="entry name" value="zinc transporter 3 isoform X1"/>
    <property type="match status" value="1"/>
</dbReference>
<keyword evidence="15" id="KW-0770">Synapse</keyword>
<dbReference type="Pfam" id="PF16916">
    <property type="entry name" value="ZT_dimer"/>
    <property type="match status" value="1"/>
</dbReference>
<comment type="caution">
    <text evidence="32">The sequence shown here is derived from an EMBL/GenBank/DDBJ whole genome shotgun (WGS) entry which is preliminary data.</text>
</comment>
<dbReference type="InterPro" id="IPR050681">
    <property type="entry name" value="CDF/SLC30A"/>
</dbReference>
<keyword evidence="22" id="KW-0968">Cytoplasmic vesicle</keyword>
<evidence type="ECO:0000256" key="21">
    <source>
        <dbReference type="ARBA" id="ARBA00023288"/>
    </source>
</evidence>
<keyword evidence="13" id="KW-0864">Zinc transport</keyword>
<feature type="transmembrane region" description="Helical" evidence="30">
    <location>
        <begin position="267"/>
        <end position="286"/>
    </location>
</feature>
<evidence type="ECO:0000256" key="8">
    <source>
        <dbReference type="ARBA" id="ARBA00022599"/>
    </source>
</evidence>
<evidence type="ECO:0000256" key="16">
    <source>
        <dbReference type="ARBA" id="ARBA00023065"/>
    </source>
</evidence>
<dbReference type="Proteomes" id="UP001314229">
    <property type="component" value="Unassembled WGS sequence"/>
</dbReference>
<keyword evidence="12" id="KW-0862">Zinc</keyword>
<dbReference type="InterPro" id="IPR036869">
    <property type="entry name" value="J_dom_sf"/>
</dbReference>
<dbReference type="CDD" id="cd06257">
    <property type="entry name" value="DnaJ"/>
    <property type="match status" value="1"/>
</dbReference>
<evidence type="ECO:0000256" key="20">
    <source>
        <dbReference type="ARBA" id="ARBA00023228"/>
    </source>
</evidence>
<dbReference type="GO" id="GO:0030672">
    <property type="term" value="C:synaptic vesicle membrane"/>
    <property type="evidence" value="ECO:0007669"/>
    <property type="project" value="UniProtKB-SubCell"/>
</dbReference>
<dbReference type="PANTHER" id="PTHR11562">
    <property type="entry name" value="CATION EFFLUX PROTEIN/ ZINC TRANSPORTER"/>
    <property type="match status" value="1"/>
</dbReference>
<evidence type="ECO:0000256" key="30">
    <source>
        <dbReference type="SAM" id="Phobius"/>
    </source>
</evidence>
<evidence type="ECO:0000256" key="7">
    <source>
        <dbReference type="ARBA" id="ARBA00022449"/>
    </source>
</evidence>
<evidence type="ECO:0000256" key="22">
    <source>
        <dbReference type="ARBA" id="ARBA00023329"/>
    </source>
</evidence>
<evidence type="ECO:0000256" key="4">
    <source>
        <dbReference type="ARBA" id="ARBA00004644"/>
    </source>
</evidence>
<dbReference type="Gene3D" id="1.20.1510.10">
    <property type="entry name" value="Cation efflux protein transmembrane domain"/>
    <property type="match status" value="1"/>
</dbReference>
<keyword evidence="20" id="KW-0458">Lysosome</keyword>
<dbReference type="InterPro" id="IPR058533">
    <property type="entry name" value="Cation_efflux_TM"/>
</dbReference>
<dbReference type="Gene3D" id="1.10.287.110">
    <property type="entry name" value="DnaJ domain"/>
    <property type="match status" value="1"/>
</dbReference>
<dbReference type="PRINTS" id="PR00625">
    <property type="entry name" value="JDOMAIN"/>
</dbReference>
<evidence type="ECO:0000256" key="9">
    <source>
        <dbReference type="ARBA" id="ARBA00022692"/>
    </source>
</evidence>
<dbReference type="GO" id="GO:0031902">
    <property type="term" value="C:late endosome membrane"/>
    <property type="evidence" value="ECO:0007669"/>
    <property type="project" value="UniProtKB-SubCell"/>
</dbReference>
<evidence type="ECO:0000256" key="17">
    <source>
        <dbReference type="ARBA" id="ARBA00023136"/>
    </source>
</evidence>
<dbReference type="InterPro" id="IPR027469">
    <property type="entry name" value="Cation_efflux_TMD_sf"/>
</dbReference>
<evidence type="ECO:0000256" key="12">
    <source>
        <dbReference type="ARBA" id="ARBA00022833"/>
    </source>
</evidence>
<proteinExistence type="inferred from homology"/>
<evidence type="ECO:0000256" key="19">
    <source>
        <dbReference type="ARBA" id="ARBA00023186"/>
    </source>
</evidence>
<feature type="domain" description="J" evidence="31">
    <location>
        <begin position="17"/>
        <end position="82"/>
    </location>
</feature>
<feature type="transmembrane region" description="Helical" evidence="30">
    <location>
        <begin position="298"/>
        <end position="316"/>
    </location>
</feature>
<evidence type="ECO:0000256" key="18">
    <source>
        <dbReference type="ARBA" id="ARBA00023139"/>
    </source>
</evidence>
<evidence type="ECO:0000256" key="26">
    <source>
        <dbReference type="ARBA" id="ARBA00042040"/>
    </source>
</evidence>
<dbReference type="EMBL" id="CAWUFR010000248">
    <property type="protein sequence ID" value="CAK6974081.1"/>
    <property type="molecule type" value="Genomic_DNA"/>
</dbReference>
<keyword evidence="6" id="KW-0813">Transport</keyword>
<dbReference type="Pfam" id="PF00226">
    <property type="entry name" value="DnaJ"/>
    <property type="match status" value="1"/>
</dbReference>
<keyword evidence="19" id="KW-0143">Chaperone</keyword>
<name>A0AAV1PQV4_SCOSC</name>
<protein>
    <recommendedName>
        <fullName evidence="25">Probable proton-coupled zinc antiporter SLC30A3</fullName>
    </recommendedName>
    <alternativeName>
        <fullName evidence="27">Solute carrier family 30 member 3</fullName>
    </alternativeName>
    <alternativeName>
        <fullName evidence="26">Zinc transporter 3</fullName>
    </alternativeName>
</protein>
<evidence type="ECO:0000256" key="11">
    <source>
        <dbReference type="ARBA" id="ARBA00022753"/>
    </source>
</evidence>
<dbReference type="InterPro" id="IPR001623">
    <property type="entry name" value="DnaJ_domain"/>
</dbReference>
<dbReference type="InterPro" id="IPR036837">
    <property type="entry name" value="Cation_efflux_CTD_sf"/>
</dbReference>
<organism evidence="32 33">
    <name type="scientific">Scomber scombrus</name>
    <name type="common">Atlantic mackerel</name>
    <name type="synonym">Scomber vernalis</name>
    <dbReference type="NCBI Taxonomy" id="13677"/>
    <lineage>
        <taxon>Eukaryota</taxon>
        <taxon>Metazoa</taxon>
        <taxon>Chordata</taxon>
        <taxon>Craniata</taxon>
        <taxon>Vertebrata</taxon>
        <taxon>Euteleostomi</taxon>
        <taxon>Actinopterygii</taxon>
        <taxon>Neopterygii</taxon>
        <taxon>Teleostei</taxon>
        <taxon>Neoteleostei</taxon>
        <taxon>Acanthomorphata</taxon>
        <taxon>Pelagiaria</taxon>
        <taxon>Scombriformes</taxon>
        <taxon>Scombridae</taxon>
        <taxon>Scomber</taxon>
    </lineage>
</organism>
<dbReference type="PANTHER" id="PTHR11562:SF30">
    <property type="entry name" value="PROTON-COUPLED ZINC ANTIPORTER SLC30A3-RELATED"/>
    <property type="match status" value="1"/>
</dbReference>
<dbReference type="GO" id="GO:0010043">
    <property type="term" value="P:response to zinc ion"/>
    <property type="evidence" value="ECO:0007669"/>
    <property type="project" value="TreeGrafter"/>
</dbReference>
<dbReference type="GO" id="GO:0005385">
    <property type="term" value="F:zinc ion transmembrane transporter activity"/>
    <property type="evidence" value="ECO:0007669"/>
    <property type="project" value="UniProtKB-ARBA"/>
</dbReference>
<keyword evidence="11" id="KW-0967">Endosome</keyword>
<keyword evidence="21" id="KW-0449">Lipoprotein</keyword>
<gene>
    <name evidence="32" type="ORF">FSCOSCO3_A002233</name>
</gene>
<keyword evidence="9 30" id="KW-0812">Transmembrane</keyword>